<comment type="function">
    <text evidence="8">Major component of the acid-resistance (AR) system allowing enteric pathogens to survive the acidic environment in the stomach. Exchanges extracellular arginine for its intracellular decarboxylation product agmatine (Agm) thereby expelling intracellular protons. Probably undergoes several conformational states in order to translocate the substrate across the membrane; keeps the substrate accessible to only 1 side of the membrane at a time by opening and closing 3 membrane-internal gates.</text>
</comment>
<evidence type="ECO:0000256" key="8">
    <source>
        <dbReference type="ARBA" id="ARBA00045636"/>
    </source>
</evidence>
<feature type="transmembrane region" description="Helical" evidence="9">
    <location>
        <begin position="99"/>
        <end position="120"/>
    </location>
</feature>
<dbReference type="RefSeq" id="WP_025294337.1">
    <property type="nucleotide sequence ID" value="NZ_CP006644.1"/>
</dbReference>
<comment type="similarity">
    <text evidence="2">Belongs to the amino acid-polyamine-organocation (APC) superfamily. Basic amino acid/polyamine antiporter (APA) (TC 2.A.3.2) family.</text>
</comment>
<dbReference type="GO" id="GO:0005886">
    <property type="term" value="C:plasma membrane"/>
    <property type="evidence" value="ECO:0007669"/>
    <property type="project" value="UniProtKB-SubCell"/>
</dbReference>
<dbReference type="STRING" id="1123269.NX02_22975"/>
<dbReference type="eggNOG" id="COG0531">
    <property type="taxonomic scope" value="Bacteria"/>
</dbReference>
<dbReference type="PATRIC" id="fig|1123269.5.peg.4495"/>
<evidence type="ECO:0000256" key="6">
    <source>
        <dbReference type="ARBA" id="ARBA00022989"/>
    </source>
</evidence>
<dbReference type="OrthoDB" id="3185104at2"/>
<evidence type="ECO:0000256" key="3">
    <source>
        <dbReference type="ARBA" id="ARBA00021069"/>
    </source>
</evidence>
<evidence type="ECO:0000256" key="2">
    <source>
        <dbReference type="ARBA" id="ARBA00008220"/>
    </source>
</evidence>
<reference evidence="10 11" key="1">
    <citation type="submission" date="2013-07" db="EMBL/GenBank/DDBJ databases">
        <title>Completed genome of Sphingomonas sanxanigenens NX02.</title>
        <authorList>
            <person name="Ma T."/>
            <person name="Huang H."/>
            <person name="Wu M."/>
            <person name="Li X."/>
            <person name="Li G."/>
        </authorList>
    </citation>
    <scope>NUCLEOTIDE SEQUENCE [LARGE SCALE GENOMIC DNA]</scope>
    <source>
        <strain evidence="10 11">NX02</strain>
    </source>
</reference>
<comment type="subcellular location">
    <subcellularLocation>
        <location evidence="1">Cell membrane</location>
        <topology evidence="1">Multi-pass membrane protein</topology>
    </subcellularLocation>
</comment>
<dbReference type="PANTHER" id="PTHR42770:SF18">
    <property type="entry name" value="ARGININE_AGMATINE ANTIPORTER"/>
    <property type="match status" value="1"/>
</dbReference>
<dbReference type="InterPro" id="IPR050367">
    <property type="entry name" value="APC_superfamily"/>
</dbReference>
<evidence type="ECO:0000256" key="4">
    <source>
        <dbReference type="ARBA" id="ARBA00022475"/>
    </source>
</evidence>
<dbReference type="Gene3D" id="1.20.1740.10">
    <property type="entry name" value="Amino acid/polyamine transporter I"/>
    <property type="match status" value="1"/>
</dbReference>
<organism evidence="10 11">
    <name type="scientific">Sphingomonas sanxanigenens DSM 19645 = NX02</name>
    <dbReference type="NCBI Taxonomy" id="1123269"/>
    <lineage>
        <taxon>Bacteria</taxon>
        <taxon>Pseudomonadati</taxon>
        <taxon>Pseudomonadota</taxon>
        <taxon>Alphaproteobacteria</taxon>
        <taxon>Sphingomonadales</taxon>
        <taxon>Sphingomonadaceae</taxon>
        <taxon>Sphingomonas</taxon>
    </lineage>
</organism>
<dbReference type="PANTHER" id="PTHR42770">
    <property type="entry name" value="AMINO ACID TRANSPORTER-RELATED"/>
    <property type="match status" value="1"/>
</dbReference>
<proteinExistence type="inferred from homology"/>
<keyword evidence="4" id="KW-1003">Cell membrane</keyword>
<dbReference type="GO" id="GO:0022857">
    <property type="term" value="F:transmembrane transporter activity"/>
    <property type="evidence" value="ECO:0007669"/>
    <property type="project" value="InterPro"/>
</dbReference>
<keyword evidence="6 9" id="KW-1133">Transmembrane helix</keyword>
<dbReference type="KEGG" id="ssan:NX02_22975"/>
<dbReference type="AlphaFoldDB" id="W0AI35"/>
<evidence type="ECO:0000256" key="9">
    <source>
        <dbReference type="SAM" id="Phobius"/>
    </source>
</evidence>
<feature type="transmembrane region" description="Helical" evidence="9">
    <location>
        <begin position="20"/>
        <end position="44"/>
    </location>
</feature>
<evidence type="ECO:0000313" key="10">
    <source>
        <dbReference type="EMBL" id="AHE56212.1"/>
    </source>
</evidence>
<keyword evidence="5 9" id="KW-0812">Transmembrane</keyword>
<dbReference type="InterPro" id="IPR002293">
    <property type="entry name" value="AA/rel_permease1"/>
</dbReference>
<dbReference type="HOGENOM" id="CLU_007946_1_0_5"/>
<feature type="transmembrane region" description="Helical" evidence="9">
    <location>
        <begin position="359"/>
        <end position="378"/>
    </location>
</feature>
<feature type="transmembrane region" description="Helical" evidence="9">
    <location>
        <begin position="336"/>
        <end position="353"/>
    </location>
</feature>
<feature type="transmembrane region" description="Helical" evidence="9">
    <location>
        <begin position="237"/>
        <end position="260"/>
    </location>
</feature>
<evidence type="ECO:0000256" key="7">
    <source>
        <dbReference type="ARBA" id="ARBA00023136"/>
    </source>
</evidence>
<keyword evidence="7 9" id="KW-0472">Membrane</keyword>
<evidence type="ECO:0000256" key="1">
    <source>
        <dbReference type="ARBA" id="ARBA00004651"/>
    </source>
</evidence>
<protein>
    <recommendedName>
        <fullName evidence="3">Arginine/agmatine antiporter</fullName>
    </recommendedName>
</protein>
<feature type="transmembrane region" description="Helical" evidence="9">
    <location>
        <begin position="132"/>
        <end position="152"/>
    </location>
</feature>
<feature type="transmembrane region" description="Helical" evidence="9">
    <location>
        <begin position="203"/>
        <end position="225"/>
    </location>
</feature>
<evidence type="ECO:0000313" key="11">
    <source>
        <dbReference type="Proteomes" id="UP000018851"/>
    </source>
</evidence>
<name>W0AI35_9SPHN</name>
<dbReference type="Proteomes" id="UP000018851">
    <property type="component" value="Chromosome"/>
</dbReference>
<dbReference type="PIRSF" id="PIRSF006060">
    <property type="entry name" value="AA_transporter"/>
    <property type="match status" value="1"/>
</dbReference>
<accession>W0AI35</accession>
<dbReference type="EMBL" id="CP006644">
    <property type="protein sequence ID" value="AHE56212.1"/>
    <property type="molecule type" value="Genomic_DNA"/>
</dbReference>
<dbReference type="Pfam" id="PF13520">
    <property type="entry name" value="AA_permease_2"/>
    <property type="match status" value="1"/>
</dbReference>
<feature type="transmembrane region" description="Helical" evidence="9">
    <location>
        <begin position="164"/>
        <end position="183"/>
    </location>
</feature>
<evidence type="ECO:0000256" key="5">
    <source>
        <dbReference type="ARBA" id="ARBA00022692"/>
    </source>
</evidence>
<gene>
    <name evidence="10" type="ORF">NX02_22975</name>
</gene>
<feature type="transmembrane region" description="Helical" evidence="9">
    <location>
        <begin position="50"/>
        <end position="69"/>
    </location>
</feature>
<keyword evidence="11" id="KW-1185">Reference proteome</keyword>
<sequence length="439" mass="45199">MTSPAPPVAAPPPAERSLSLAMCIALVMGNMIGSGVFLLPAALAPYGWNAVAGWALTIAGAIALAYTLARLTVARPDANGPAGFVDIAFGKVPSFLIGWSYWVSIWTANVTLAVAAVSYLSAFAPEIGRTPYVPALLAVALVWAVTLVNLGGARSAGMFQLATTLLKLVPLAVVLAIMAVLIATRGGEALAPFPAEGLKAGAVTASAALTLWALLGFESASVVAAKVENPQRNIPRATLIGTLLTGIIYLVICSGVALMLPAETVAGSDAPFQVFVAHYWAAGPALTIALFAAISAIGTLNGWVLLQGEMPLAMARRGLLPAWFGKTRANGTPTRALIVSSVLASLFVLVNSSRSMSDLFSYMALLSTSATLWLYLACAAAALKLRVAVPVAALGAAYAVWTLYGAGLGVSGLSLLLMAAGLPLYWWARRSAAPQQPAE</sequence>
<feature type="transmembrane region" description="Helical" evidence="9">
    <location>
        <begin position="280"/>
        <end position="306"/>
    </location>
</feature>